<dbReference type="Proteomes" id="UP000662904">
    <property type="component" value="Chromosome"/>
</dbReference>
<proteinExistence type="predicted"/>
<dbReference type="EMBL" id="CP059066">
    <property type="protein sequence ID" value="QSQ08674.1"/>
    <property type="molecule type" value="Genomic_DNA"/>
</dbReference>
<organism evidence="1 2">
    <name type="scientific">Koleobacter methoxysyntrophicus</name>
    <dbReference type="NCBI Taxonomy" id="2751313"/>
    <lineage>
        <taxon>Bacteria</taxon>
        <taxon>Bacillati</taxon>
        <taxon>Bacillota</taxon>
        <taxon>Clostridia</taxon>
        <taxon>Koleobacterales</taxon>
        <taxon>Koleobacteraceae</taxon>
        <taxon>Koleobacter</taxon>
    </lineage>
</organism>
<keyword evidence="2" id="KW-1185">Reference proteome</keyword>
<accession>A0A8A0RLN2</accession>
<evidence type="ECO:0000313" key="2">
    <source>
        <dbReference type="Proteomes" id="UP000662904"/>
    </source>
</evidence>
<sequence length="33" mass="3873">MIVEELKKQGMSHSTIKRAKRLMPFIMSLIRAK</sequence>
<reference evidence="1" key="1">
    <citation type="submission" date="2020-07" db="EMBL/GenBank/DDBJ databases">
        <title>Koleobacter methoxysyntrophicus gen. nov., sp. nov., a novel anaerobic bacterium isolated from deep subsurface oil field and proposal of Koleobacterales ord. nov. in the phylum Firmicutes.</title>
        <authorList>
            <person name="Sakamoto S."/>
            <person name="Tamaki H."/>
        </authorList>
    </citation>
    <scope>NUCLEOTIDE SEQUENCE</scope>
    <source>
        <strain evidence="1">NRmbB1</strain>
    </source>
</reference>
<dbReference type="AlphaFoldDB" id="A0A8A0RLN2"/>
<name>A0A8A0RLN2_9FIRM</name>
<gene>
    <name evidence="1" type="ORF">H0A61_01012</name>
</gene>
<protein>
    <submittedName>
        <fullName evidence="1">Uncharacterized protein</fullName>
    </submittedName>
</protein>
<dbReference type="KEGG" id="kme:H0A61_01012"/>
<evidence type="ECO:0000313" key="1">
    <source>
        <dbReference type="EMBL" id="QSQ08674.1"/>
    </source>
</evidence>